<keyword evidence="3" id="KW-1185">Reference proteome</keyword>
<dbReference type="Proteomes" id="UP000008672">
    <property type="component" value="Unassembled WGS sequence"/>
</dbReference>
<accession>H3AI23</accession>
<dbReference type="eggNOG" id="ENOG502SRQ0">
    <property type="taxonomic scope" value="Eukaryota"/>
</dbReference>
<dbReference type="PANTHER" id="PTHR11505">
    <property type="entry name" value="L1 TRANSPOSABLE ELEMENT-RELATED"/>
    <property type="match status" value="1"/>
</dbReference>
<dbReference type="InParanoid" id="H3AI23"/>
<dbReference type="Ensembl" id="ENSLACT00000009365.1">
    <property type="protein sequence ID" value="ENSLACP00000009294.1"/>
    <property type="gene ID" value="ENSLACG00000008197.1"/>
</dbReference>
<proteinExistence type="predicted"/>
<dbReference type="EMBL" id="AFYH01135297">
    <property type="status" value="NOT_ANNOTATED_CDS"/>
    <property type="molecule type" value="Genomic_DNA"/>
</dbReference>
<reference evidence="2" key="3">
    <citation type="submission" date="2025-09" db="UniProtKB">
        <authorList>
            <consortium name="Ensembl"/>
        </authorList>
    </citation>
    <scope>IDENTIFICATION</scope>
</reference>
<evidence type="ECO:0008006" key="4">
    <source>
        <dbReference type="Google" id="ProtNLM"/>
    </source>
</evidence>
<dbReference type="GeneTree" id="ENSGT00940000163843"/>
<organism evidence="2 3">
    <name type="scientific">Latimeria chalumnae</name>
    <name type="common">Coelacanth</name>
    <dbReference type="NCBI Taxonomy" id="7897"/>
    <lineage>
        <taxon>Eukaryota</taxon>
        <taxon>Metazoa</taxon>
        <taxon>Chordata</taxon>
        <taxon>Craniata</taxon>
        <taxon>Vertebrata</taxon>
        <taxon>Euteleostomi</taxon>
        <taxon>Coelacanthiformes</taxon>
        <taxon>Coelacanthidae</taxon>
        <taxon>Latimeria</taxon>
    </lineage>
</organism>
<sequence>KICTSFTKKERNKYGKRYNFANQPKNLSGAAFHVIFLKVWIQPANPVVERANNEVAADVHNTYLLPQKVAANIADLRNTADNLKIASENLEAHLTAAEQRISDAEGEAWNKAARIKSLEVKMAVMADKTDNLENRSRCNNLRILGFPEGVKEGNPTAFLTSVLPALLFLPSDISLCIRAHRSLGPHPVPKQRPRAFIIKVLMYPMRECLLRAAWEQGTLEWKGNKISLFPDLSKELQTQRQRFNPARKILQEKGVKYGVFYPATMKITINGVTSTFSDSVEAQKFAAGLPAWDSCPPSST</sequence>
<dbReference type="STRING" id="7897.ENSLACP00000009294"/>
<dbReference type="HOGENOM" id="CLU_062834_2_1_1"/>
<feature type="coiled-coil region" evidence="1">
    <location>
        <begin position="73"/>
        <end position="135"/>
    </location>
</feature>
<dbReference type="InterPro" id="IPR042566">
    <property type="entry name" value="L1_C"/>
</dbReference>
<dbReference type="Gene3D" id="3.30.250.20">
    <property type="entry name" value="L1 transposable element, C-terminal domain"/>
    <property type="match status" value="1"/>
</dbReference>
<evidence type="ECO:0000313" key="2">
    <source>
        <dbReference type="Ensembl" id="ENSLACP00000009294.1"/>
    </source>
</evidence>
<evidence type="ECO:0000256" key="1">
    <source>
        <dbReference type="SAM" id="Coils"/>
    </source>
</evidence>
<dbReference type="InterPro" id="IPR004244">
    <property type="entry name" value="Transposase_22"/>
</dbReference>
<dbReference type="OMA" id="VWIQPAN"/>
<evidence type="ECO:0000313" key="3">
    <source>
        <dbReference type="Proteomes" id="UP000008672"/>
    </source>
</evidence>
<name>H3AI23_LATCH</name>
<dbReference type="Gene3D" id="3.30.70.1820">
    <property type="entry name" value="L1 transposable element, RRM domain"/>
    <property type="match status" value="1"/>
</dbReference>
<protein>
    <recommendedName>
        <fullName evidence="4">L1 transposable element RRM domain-containing protein</fullName>
    </recommendedName>
</protein>
<keyword evidence="1" id="KW-0175">Coiled coil</keyword>
<reference evidence="2" key="2">
    <citation type="submission" date="2025-08" db="UniProtKB">
        <authorList>
            <consortium name="Ensembl"/>
        </authorList>
    </citation>
    <scope>IDENTIFICATION</scope>
</reference>
<reference evidence="3" key="1">
    <citation type="submission" date="2011-08" db="EMBL/GenBank/DDBJ databases">
        <title>The draft genome of Latimeria chalumnae.</title>
        <authorList>
            <person name="Di Palma F."/>
            <person name="Alfoldi J."/>
            <person name="Johnson J."/>
            <person name="Berlin A."/>
            <person name="Gnerre S."/>
            <person name="Jaffe D."/>
            <person name="MacCallum I."/>
            <person name="Young S."/>
            <person name="Walker B.J."/>
            <person name="Lander E."/>
            <person name="Lindblad-Toh K."/>
        </authorList>
    </citation>
    <scope>NUCLEOTIDE SEQUENCE [LARGE SCALE GENOMIC DNA]</scope>
    <source>
        <strain evidence="3">Wild caught</strain>
    </source>
</reference>
<dbReference type="AlphaFoldDB" id="H3AI23"/>